<reference evidence="2" key="1">
    <citation type="submission" date="2006-01" db="EMBL/GenBank/DDBJ databases">
        <title>Complete sequence of Anaeromyxobacter dehalogenans 2CP-C.</title>
        <authorList>
            <consortium name="US DOE Joint Genome Institute"/>
            <person name="Copeland A."/>
            <person name="Lucas S."/>
            <person name="Lapidus A."/>
            <person name="Barry K."/>
            <person name="Detter J.C."/>
            <person name="Glavina T."/>
            <person name="Hammon N."/>
            <person name="Israni S."/>
            <person name="Pitluck S."/>
            <person name="Brettin T."/>
            <person name="Bruce D."/>
            <person name="Han C."/>
            <person name="Tapia R."/>
            <person name="Gilna P."/>
            <person name="Kiss H."/>
            <person name="Schmutz J."/>
            <person name="Larimer F."/>
            <person name="Land M."/>
            <person name="Kyrpides N."/>
            <person name="Anderson I."/>
            <person name="Sanford R.A."/>
            <person name="Ritalahti K.M."/>
            <person name="Thomas H.S."/>
            <person name="Kirby J.R."/>
            <person name="Zhulin I.B."/>
            <person name="Loeffler F.E."/>
            <person name="Richardson P."/>
        </authorList>
    </citation>
    <scope>NUCLEOTIDE SEQUENCE</scope>
    <source>
        <strain evidence="2">2CP-C</strain>
    </source>
</reference>
<dbReference type="HOGENOM" id="CLU_665061_0_0_7"/>
<sequence length="413" mass="46719">MRAPGRGCAEPDGTRGGCYRPLLRASNEARAGRTRGGSVRGGRLRRRERKHEAKHASAPGCGLLLHPRTLGAERRTCQRRRARLARAPPAGAPELQHRRAPAHRHGGGELAARRQRLAHGAQQLAQHRAEARLVRQHRRGLERRAHPHAGRKLRRELAERGGEIHRPDGAPARRRPQRAEAPLQIAEGALQARQLPGAERQAGREEPQHGGRGAGPRQRLAERRGDRAQIRRARPRARPRRRQRRRGGPRERRVGPQHREVARRPRRHPHHHRARRRRAAPGAQLHARGARAARRAPLQHRQVLAQDHRRPGAAQPIRGEPGQRRRLRVPGHHEALGVEQQRRVAERPGDLREQRPRLGGHPRPARAQQQGEQGHRQDGERSRADRERGLTRLHGCEIAHALALREVGLIQRA</sequence>
<protein>
    <submittedName>
        <fullName evidence="2">Uncharacterized protein</fullName>
    </submittedName>
</protein>
<dbReference type="Proteomes" id="UP000001935">
    <property type="component" value="Chromosome"/>
</dbReference>
<feature type="compositionally biased region" description="Basic residues" evidence="1">
    <location>
        <begin position="288"/>
        <end position="298"/>
    </location>
</feature>
<feature type="region of interest" description="Disordered" evidence="1">
    <location>
        <begin position="85"/>
        <end position="114"/>
    </location>
</feature>
<feature type="compositionally biased region" description="Basic residues" evidence="1">
    <location>
        <begin position="230"/>
        <end position="247"/>
    </location>
</feature>
<dbReference type="EMBL" id="CP000251">
    <property type="protein sequence ID" value="ABC81479.1"/>
    <property type="molecule type" value="Genomic_DNA"/>
</dbReference>
<evidence type="ECO:0000256" key="1">
    <source>
        <dbReference type="SAM" id="MobiDB-lite"/>
    </source>
</evidence>
<feature type="region of interest" description="Disordered" evidence="1">
    <location>
        <begin position="196"/>
        <end position="386"/>
    </location>
</feature>
<feature type="compositionally biased region" description="Basic residues" evidence="1">
    <location>
        <begin position="138"/>
        <end position="154"/>
    </location>
</feature>
<evidence type="ECO:0000313" key="2">
    <source>
        <dbReference type="EMBL" id="ABC81479.1"/>
    </source>
</evidence>
<dbReference type="STRING" id="290397.Adeh_1706"/>
<feature type="compositionally biased region" description="Basic and acidic residues" evidence="1">
    <location>
        <begin position="331"/>
        <end position="356"/>
    </location>
</feature>
<feature type="compositionally biased region" description="Basic and acidic residues" evidence="1">
    <location>
        <begin position="248"/>
        <end position="263"/>
    </location>
</feature>
<accession>Q2IIK2</accession>
<feature type="compositionally biased region" description="Basic residues" evidence="1">
    <location>
        <begin position="264"/>
        <end position="279"/>
    </location>
</feature>
<name>Q2IIK2_ANADE</name>
<feature type="compositionally biased region" description="Basic and acidic residues" evidence="1">
    <location>
        <begin position="155"/>
        <end position="168"/>
    </location>
</feature>
<feature type="compositionally biased region" description="Basic and acidic residues" evidence="1">
    <location>
        <begin position="219"/>
        <end position="229"/>
    </location>
</feature>
<feature type="region of interest" description="Disordered" evidence="1">
    <location>
        <begin position="138"/>
        <end position="179"/>
    </location>
</feature>
<organism evidence="2 3">
    <name type="scientific">Anaeromyxobacter dehalogenans (strain 2CP-C)</name>
    <dbReference type="NCBI Taxonomy" id="290397"/>
    <lineage>
        <taxon>Bacteria</taxon>
        <taxon>Pseudomonadati</taxon>
        <taxon>Myxococcota</taxon>
        <taxon>Myxococcia</taxon>
        <taxon>Myxococcales</taxon>
        <taxon>Cystobacterineae</taxon>
        <taxon>Anaeromyxobacteraceae</taxon>
        <taxon>Anaeromyxobacter</taxon>
    </lineage>
</organism>
<gene>
    <name evidence="2" type="ordered locus">Adeh_1706</name>
</gene>
<feature type="compositionally biased region" description="Basic and acidic residues" evidence="1">
    <location>
        <begin position="373"/>
        <end position="386"/>
    </location>
</feature>
<evidence type="ECO:0000313" key="3">
    <source>
        <dbReference type="Proteomes" id="UP000001935"/>
    </source>
</evidence>
<dbReference type="KEGG" id="ade:Adeh_1706"/>
<feature type="region of interest" description="Disordered" evidence="1">
    <location>
        <begin position="1"/>
        <end position="64"/>
    </location>
</feature>
<dbReference type="AlphaFoldDB" id="Q2IIK2"/>
<proteinExistence type="predicted"/>